<sequence length="768" mass="86804">MAGLPSYDEATARPDWLVLVAPYVRFGDYWRLSLVNRHFWRTFAPRLWENPLKAVRLAGLDPSDDVRWWFEFVFNKLSTVRPAVRFLVRVLDATGFAKESYNFASDRHDQSMQLSFAKALELLPNTECILLDGHTDLDLRFLVVARSADSQHPPLLLSIPDCPFELPGNFFASPRLSRLVYLDLSAIPGSVRSILRSGLLPDLRILKLRNRELDDASFTSLVQLYGTRLWSLDISSNRITDQVVHVVRDTCFAKTTLRNGGYFYTEGQLVDLEGGTDDFGPFVELRESQWSQCYNHPERYFTDPPAYLADEQSGVQEYHVFRADGKERVREDSAEDIVAWLSRQEYHLSSPVAPATQGLTHLHLSNNLLSAAGLVKLLRTSNGQLEYFACDSMPLLRSYQTQRHWPIASNMIGIVGAADIFRPVFSSNLRVLRIHHSLVTGILDLTLEGFSSLARIHMAERTILPRIQSLFRGVFVPDLNPRLTSLTLTHVPRRSSGPLISSLLNFLRLLSEQERAIQDVGSSAKISRRAPTLLKGLRHLRLEFEPDPMEEGLSATEDFDAENLLSSGDQGFSFFQGEQYEKSPVLVRHGEGSRQVENDDLKAVDATEDETIPGPDFITYEGEWEGKSFSCQVWQGPSNPLPNSALCEYGRLVRIHRVHDGVGPASPSQIRAGAPTGSYIFHTAWMLAIMPLDLNAPPKRELEAMTDVLDILKKYRLEGRTRFASLKRSATPGFQQVKLGEPHFFWTGKLEVSTEQSLTQGRTSHHWR</sequence>
<dbReference type="EMBL" id="JAPDFR010000005">
    <property type="protein sequence ID" value="KAK0386379.1"/>
    <property type="molecule type" value="Genomic_DNA"/>
</dbReference>
<gene>
    <name evidence="1" type="ORF">NLU13_6216</name>
</gene>
<reference evidence="1" key="1">
    <citation type="submission" date="2022-10" db="EMBL/GenBank/DDBJ databases">
        <title>Determination and structural analysis of whole genome sequence of Sarocladium strictum F4-1.</title>
        <authorList>
            <person name="Hu L."/>
            <person name="Jiang Y."/>
        </authorList>
    </citation>
    <scope>NUCLEOTIDE SEQUENCE</scope>
    <source>
        <strain evidence="1">F4-1</strain>
    </source>
</reference>
<dbReference type="AlphaFoldDB" id="A0AA39GH19"/>
<accession>A0AA39GH19</accession>
<evidence type="ECO:0000313" key="1">
    <source>
        <dbReference type="EMBL" id="KAK0386379.1"/>
    </source>
</evidence>
<dbReference type="Gene3D" id="3.80.10.10">
    <property type="entry name" value="Ribonuclease Inhibitor"/>
    <property type="match status" value="2"/>
</dbReference>
<proteinExistence type="predicted"/>
<dbReference type="SUPFAM" id="SSF52047">
    <property type="entry name" value="RNI-like"/>
    <property type="match status" value="1"/>
</dbReference>
<name>A0AA39GH19_SARSR</name>
<dbReference type="InterPro" id="IPR032675">
    <property type="entry name" value="LRR_dom_sf"/>
</dbReference>
<dbReference type="Proteomes" id="UP001175261">
    <property type="component" value="Unassembled WGS sequence"/>
</dbReference>
<organism evidence="1 2">
    <name type="scientific">Sarocladium strictum</name>
    <name type="common">Black bundle disease fungus</name>
    <name type="synonym">Acremonium strictum</name>
    <dbReference type="NCBI Taxonomy" id="5046"/>
    <lineage>
        <taxon>Eukaryota</taxon>
        <taxon>Fungi</taxon>
        <taxon>Dikarya</taxon>
        <taxon>Ascomycota</taxon>
        <taxon>Pezizomycotina</taxon>
        <taxon>Sordariomycetes</taxon>
        <taxon>Hypocreomycetidae</taxon>
        <taxon>Hypocreales</taxon>
        <taxon>Sarocladiaceae</taxon>
        <taxon>Sarocladium</taxon>
    </lineage>
</organism>
<evidence type="ECO:0000313" key="2">
    <source>
        <dbReference type="Proteomes" id="UP001175261"/>
    </source>
</evidence>
<keyword evidence="2" id="KW-1185">Reference proteome</keyword>
<comment type="caution">
    <text evidence="1">The sequence shown here is derived from an EMBL/GenBank/DDBJ whole genome shotgun (WGS) entry which is preliminary data.</text>
</comment>
<protein>
    <submittedName>
        <fullName evidence="1">Uncharacterized protein</fullName>
    </submittedName>
</protein>